<feature type="non-terminal residue" evidence="1">
    <location>
        <position position="65"/>
    </location>
</feature>
<dbReference type="RefSeq" id="WP_133061950.1">
    <property type="nucleotide sequence ID" value="NZ_NGFP01000388.1"/>
</dbReference>
<dbReference type="AlphaFoldDB" id="A0A243QJ65"/>
<accession>A0A243QJ65</accession>
<proteinExistence type="predicted"/>
<comment type="caution">
    <text evidence="1">The sequence shown here is derived from an EMBL/GenBank/DDBJ whole genome shotgun (WGS) entry which is preliminary data.</text>
</comment>
<reference evidence="1 2" key="1">
    <citation type="submission" date="2017-05" db="EMBL/GenBank/DDBJ databases">
        <title>Biotechnological potential of actinobacteria isolated from South African environments.</title>
        <authorList>
            <person name="Le Roes-Hill M."/>
            <person name="Prins A."/>
            <person name="Durrell K.A."/>
        </authorList>
    </citation>
    <scope>NUCLEOTIDE SEQUENCE [LARGE SCALE GENOMIC DNA]</scope>
    <source>
        <strain evidence="1">M26</strain>
    </source>
</reference>
<dbReference type="EMBL" id="NGFP01000388">
    <property type="protein sequence ID" value="OUC81182.1"/>
    <property type="molecule type" value="Genomic_DNA"/>
</dbReference>
<name>A0A243QJ65_9ACTN</name>
<dbReference type="Proteomes" id="UP000194761">
    <property type="component" value="Unassembled WGS sequence"/>
</dbReference>
<gene>
    <name evidence="1" type="ORF">CA984_42105</name>
</gene>
<keyword evidence="2" id="KW-1185">Reference proteome</keyword>
<organism evidence="1 2">
    <name type="scientific">Streptosporangium minutum</name>
    <dbReference type="NCBI Taxonomy" id="569862"/>
    <lineage>
        <taxon>Bacteria</taxon>
        <taxon>Bacillati</taxon>
        <taxon>Actinomycetota</taxon>
        <taxon>Actinomycetes</taxon>
        <taxon>Streptosporangiales</taxon>
        <taxon>Streptosporangiaceae</taxon>
        <taxon>Streptosporangium</taxon>
    </lineage>
</organism>
<sequence>MRIMLTVLSEHADRDVVVEGDETTTVARLAESLAGQGGERPTNVVRLTRSKAPYGLDHDSPGTEP</sequence>
<evidence type="ECO:0000313" key="1">
    <source>
        <dbReference type="EMBL" id="OUC81182.1"/>
    </source>
</evidence>
<protein>
    <submittedName>
        <fullName evidence="1">Uncharacterized protein</fullName>
    </submittedName>
</protein>
<evidence type="ECO:0000313" key="2">
    <source>
        <dbReference type="Proteomes" id="UP000194761"/>
    </source>
</evidence>